<keyword evidence="1" id="KW-0012">Acyltransferase</keyword>
<proteinExistence type="predicted"/>
<dbReference type="GO" id="GO:0016787">
    <property type="term" value="F:hydrolase activity"/>
    <property type="evidence" value="ECO:0007669"/>
    <property type="project" value="UniProtKB-KW"/>
</dbReference>
<protein>
    <submittedName>
        <fullName evidence="1">Acyltransferase hydrolase with alpha beta hydrolase fold</fullName>
    </submittedName>
</protein>
<dbReference type="PATRIC" id="fig|1423755.3.peg.828"/>
<dbReference type="Pfam" id="PF06028">
    <property type="entry name" value="DUF915"/>
    <property type="match status" value="1"/>
</dbReference>
<dbReference type="STRING" id="1423755.FC40_GL000775"/>
<dbReference type="GO" id="GO:0016746">
    <property type="term" value="F:acyltransferase activity"/>
    <property type="evidence" value="ECO:0007669"/>
    <property type="project" value="UniProtKB-KW"/>
</dbReference>
<dbReference type="InterPro" id="IPR029058">
    <property type="entry name" value="AB_hydrolase_fold"/>
</dbReference>
<evidence type="ECO:0000313" key="1">
    <source>
        <dbReference type="EMBL" id="KRM18986.1"/>
    </source>
</evidence>
<organism evidence="1 2">
    <name type="scientific">Ligilactobacillus hayakitensis DSM 18933 = JCM 14209</name>
    <dbReference type="NCBI Taxonomy" id="1423755"/>
    <lineage>
        <taxon>Bacteria</taxon>
        <taxon>Bacillati</taxon>
        <taxon>Bacillota</taxon>
        <taxon>Bacilli</taxon>
        <taxon>Lactobacillales</taxon>
        <taxon>Lactobacillaceae</taxon>
        <taxon>Ligilactobacillus</taxon>
    </lineage>
</organism>
<evidence type="ECO:0000313" key="2">
    <source>
        <dbReference type="Proteomes" id="UP000051054"/>
    </source>
</evidence>
<dbReference type="Proteomes" id="UP000051054">
    <property type="component" value="Unassembled WGS sequence"/>
</dbReference>
<dbReference type="SUPFAM" id="SSF53474">
    <property type="entry name" value="alpha/beta-Hydrolases"/>
    <property type="match status" value="1"/>
</dbReference>
<dbReference type="InterPro" id="IPR010315">
    <property type="entry name" value="DUF915_hydro-like"/>
</dbReference>
<dbReference type="EMBL" id="AZGD01000090">
    <property type="protein sequence ID" value="KRM18986.1"/>
    <property type="molecule type" value="Genomic_DNA"/>
</dbReference>
<keyword evidence="1" id="KW-0378">Hydrolase</keyword>
<keyword evidence="1" id="KW-0808">Transferase</keyword>
<keyword evidence="2" id="KW-1185">Reference proteome</keyword>
<comment type="caution">
    <text evidence="1">The sequence shown here is derived from an EMBL/GenBank/DDBJ whole genome shotgun (WGS) entry which is preliminary data.</text>
</comment>
<sequence length="268" mass="30989">MSYISNKQRIKELEVFYNSKLSPVIMIPGSSATENRFDEFVNKLNNQSVKKHSLLKVKAWNNGKITYRGKIVRGDNEPIIVVGFENNHDGYSNIKKQAEMFDTIFAELQSKYNFNNFKAIGHSNGGLIYTAFFENYFYKYDDVKVKKLMTIGTPYNFNENSIKNRTEMLADFIKNRNNIPQNLIVYSVAGTKTYDSDGLVPEQSVAAGKYIYQKKVKHYTEITVTGSDAQHSDLPQNDEILSLIQRYMLDQWKFPTKHKKDDLIDNIE</sequence>
<gene>
    <name evidence="1" type="ORF">FC40_GL000775</name>
</gene>
<dbReference type="Gene3D" id="3.40.50.1820">
    <property type="entry name" value="alpha/beta hydrolase"/>
    <property type="match status" value="1"/>
</dbReference>
<dbReference type="AlphaFoldDB" id="A0A0R1WM40"/>
<name>A0A0R1WM40_9LACO</name>
<accession>A0A0R1WM40</accession>
<dbReference type="eggNOG" id="COG4814">
    <property type="taxonomic scope" value="Bacteria"/>
</dbReference>
<reference evidence="1 2" key="1">
    <citation type="journal article" date="2015" name="Genome Announc.">
        <title>Expanding the biotechnology potential of lactobacilli through comparative genomics of 213 strains and associated genera.</title>
        <authorList>
            <person name="Sun Z."/>
            <person name="Harris H.M."/>
            <person name="McCann A."/>
            <person name="Guo C."/>
            <person name="Argimon S."/>
            <person name="Zhang W."/>
            <person name="Yang X."/>
            <person name="Jeffery I.B."/>
            <person name="Cooney J.C."/>
            <person name="Kagawa T.F."/>
            <person name="Liu W."/>
            <person name="Song Y."/>
            <person name="Salvetti E."/>
            <person name="Wrobel A."/>
            <person name="Rasinkangas P."/>
            <person name="Parkhill J."/>
            <person name="Rea M.C."/>
            <person name="O'Sullivan O."/>
            <person name="Ritari J."/>
            <person name="Douillard F.P."/>
            <person name="Paul Ross R."/>
            <person name="Yang R."/>
            <person name="Briner A.E."/>
            <person name="Felis G.E."/>
            <person name="de Vos W.M."/>
            <person name="Barrangou R."/>
            <person name="Klaenhammer T.R."/>
            <person name="Caufield P.W."/>
            <person name="Cui Y."/>
            <person name="Zhang H."/>
            <person name="O'Toole P.W."/>
        </authorList>
    </citation>
    <scope>NUCLEOTIDE SEQUENCE [LARGE SCALE GENOMIC DNA]</scope>
    <source>
        <strain evidence="1 2">DSM 18933</strain>
    </source>
</reference>